<evidence type="ECO:0008006" key="3">
    <source>
        <dbReference type="Google" id="ProtNLM"/>
    </source>
</evidence>
<dbReference type="InterPro" id="IPR036619">
    <property type="entry name" value="NinB_sf"/>
</dbReference>
<organism evidence="1 2">
    <name type="scientific">Pseudomonas luteola</name>
    <dbReference type="NCBI Taxonomy" id="47886"/>
    <lineage>
        <taxon>Bacteria</taxon>
        <taxon>Pseudomonadati</taxon>
        <taxon>Pseudomonadota</taxon>
        <taxon>Gammaproteobacteria</taxon>
        <taxon>Pseudomonadales</taxon>
        <taxon>Pseudomonadaceae</taxon>
        <taxon>Pseudomonas</taxon>
    </lineage>
</organism>
<protein>
    <recommendedName>
        <fullName evidence="3">Prophage PSSB64-02</fullName>
    </recommendedName>
</protein>
<dbReference type="RefSeq" id="WP_112297809.1">
    <property type="nucleotide sequence ID" value="NZ_UAUF01000012.1"/>
</dbReference>
<dbReference type="Proteomes" id="UP000250443">
    <property type="component" value="Unassembled WGS sequence"/>
</dbReference>
<accession>A0A2X2CKH4</accession>
<evidence type="ECO:0000313" key="1">
    <source>
        <dbReference type="EMBL" id="SPZ07553.1"/>
    </source>
</evidence>
<gene>
    <name evidence="1" type="ORF">NCTC11842_02383</name>
</gene>
<dbReference type="Gene3D" id="1.10.3790.10">
    <property type="entry name" value="NinB"/>
    <property type="match status" value="1"/>
</dbReference>
<dbReference type="EMBL" id="UAUF01000012">
    <property type="protein sequence ID" value="SPZ07553.1"/>
    <property type="molecule type" value="Genomic_DNA"/>
</dbReference>
<dbReference type="AlphaFoldDB" id="A0A2X2CKH4"/>
<evidence type="ECO:0000313" key="2">
    <source>
        <dbReference type="Proteomes" id="UP000250443"/>
    </source>
</evidence>
<proteinExistence type="predicted"/>
<reference evidence="1 2" key="1">
    <citation type="submission" date="2018-06" db="EMBL/GenBank/DDBJ databases">
        <authorList>
            <consortium name="Pathogen Informatics"/>
            <person name="Doyle S."/>
        </authorList>
    </citation>
    <scope>NUCLEOTIDE SEQUENCE [LARGE SCALE GENOMIC DNA]</scope>
    <source>
        <strain evidence="1 2">NCTC11842</strain>
    </source>
</reference>
<sequence>MADRINVDSATRLSEAMTRITSMFREHKFVVVSMRPGKDRTLDQNALWFKLYERIAQMTQIGQTEDARRYCKLHYGVPIMRRDCEEFRDGWNRLFLHLSYEEKLHLMGECSLFGPDGFPVTRLFGRAQGIEYTNRIVDEFTTKGVVFSDLLKEQAAWPA</sequence>
<name>A0A2X2CKH4_PSELU</name>